<dbReference type="GO" id="GO:0022857">
    <property type="term" value="F:transmembrane transporter activity"/>
    <property type="evidence" value="ECO:0007669"/>
    <property type="project" value="UniProtKB-ARBA"/>
</dbReference>
<evidence type="ECO:0000259" key="6">
    <source>
        <dbReference type="PROSITE" id="PS50893"/>
    </source>
</evidence>
<dbReference type="CDD" id="cd03255">
    <property type="entry name" value="ABC_MJ0796_LolCDE_FtsE"/>
    <property type="match status" value="1"/>
</dbReference>
<dbReference type="GO" id="GO:0098796">
    <property type="term" value="C:membrane protein complex"/>
    <property type="evidence" value="ECO:0007669"/>
    <property type="project" value="UniProtKB-ARBA"/>
</dbReference>
<dbReference type="FunFam" id="3.40.50.300:FF:000032">
    <property type="entry name" value="Export ABC transporter ATP-binding protein"/>
    <property type="match status" value="1"/>
</dbReference>
<evidence type="ECO:0000313" key="7">
    <source>
        <dbReference type="EMBL" id="BAP85286.1"/>
    </source>
</evidence>
<keyword evidence="3" id="KW-0547">Nucleotide-binding</keyword>
<dbReference type="InterPro" id="IPR003593">
    <property type="entry name" value="AAA+_ATPase"/>
</dbReference>
<evidence type="ECO:0000256" key="4">
    <source>
        <dbReference type="ARBA" id="ARBA00022840"/>
    </source>
</evidence>
<dbReference type="GO" id="GO:0016887">
    <property type="term" value="F:ATP hydrolysis activity"/>
    <property type="evidence" value="ECO:0007669"/>
    <property type="project" value="InterPro"/>
</dbReference>
<evidence type="ECO:0000256" key="3">
    <source>
        <dbReference type="ARBA" id="ARBA00022741"/>
    </source>
</evidence>
<dbReference type="PANTHER" id="PTHR42798">
    <property type="entry name" value="LIPOPROTEIN-RELEASING SYSTEM ATP-BINDING PROTEIN LOLD"/>
    <property type="match status" value="1"/>
</dbReference>
<dbReference type="Proteomes" id="UP000031620">
    <property type="component" value="Chromosome"/>
</dbReference>
<sequence>MKNASVVVTGLTKKFDVMKQSLTVLENLNFEIKQGEFVSIVGESGSGKSTLLNILALLDNSFEGQYELAGLDITKLKDRQLSLLRRDKIGFIFQDFMLLPNLTVEQNILLQMEYLTPVQQNKVTVDYVEFLLQKVGLIERINYLPAQLSGGQKQRVAIARALLNQPDIIVADEPTGALDSKTSVQILELLQKFNESGQTVIVVTHSEKLAKQTDRQLLIHNRSIDEVTK</sequence>
<dbReference type="InterPro" id="IPR003439">
    <property type="entry name" value="ABC_transporter-like_ATP-bd"/>
</dbReference>
<dbReference type="InterPro" id="IPR027417">
    <property type="entry name" value="P-loop_NTPase"/>
</dbReference>
<dbReference type="AlphaFoldDB" id="A0A0A1GXU5"/>
<dbReference type="GO" id="GO:0005524">
    <property type="term" value="F:ATP binding"/>
    <property type="evidence" value="ECO:0007669"/>
    <property type="project" value="UniProtKB-KW"/>
</dbReference>
<dbReference type="EMBL" id="AP014680">
    <property type="protein sequence ID" value="BAP85286.1"/>
    <property type="molecule type" value="Genomic_DNA"/>
</dbReference>
<dbReference type="SUPFAM" id="SSF52540">
    <property type="entry name" value="P-loop containing nucleoside triphosphate hydrolases"/>
    <property type="match status" value="1"/>
</dbReference>
<dbReference type="InterPro" id="IPR017871">
    <property type="entry name" value="ABC_transporter-like_CS"/>
</dbReference>
<reference evidence="7 8" key="1">
    <citation type="submission" date="2014-11" db="EMBL/GenBank/DDBJ databases">
        <title>Complete genome sequence and analysis of Lactobacillus hokkaidonensis LOOC260T.</title>
        <authorList>
            <person name="Tanizawa Y."/>
            <person name="Tohno M."/>
            <person name="Kaminuma E."/>
            <person name="Nakamura Y."/>
            <person name="Arita M."/>
        </authorList>
    </citation>
    <scope>NUCLEOTIDE SEQUENCE [LARGE SCALE GENOMIC DNA]</scope>
    <source>
        <strain evidence="7 8">LOOC260</strain>
    </source>
</reference>
<dbReference type="KEGG" id="lho:LOOC260_107460"/>
<evidence type="ECO:0000256" key="5">
    <source>
        <dbReference type="ARBA" id="ARBA00022970"/>
    </source>
</evidence>
<keyword evidence="5" id="KW-0029">Amino-acid transport</keyword>
<dbReference type="InterPro" id="IPR017911">
    <property type="entry name" value="MacB-like_ATP-bd"/>
</dbReference>
<dbReference type="RefSeq" id="WP_041093093.1">
    <property type="nucleotide sequence ID" value="NZ_AP014680.1"/>
</dbReference>
<proteinExistence type="inferred from homology"/>
<dbReference type="Pfam" id="PF00005">
    <property type="entry name" value="ABC_tran"/>
    <property type="match status" value="1"/>
</dbReference>
<keyword evidence="4 7" id="KW-0067">ATP-binding</keyword>
<evidence type="ECO:0000256" key="1">
    <source>
        <dbReference type="ARBA" id="ARBA00005417"/>
    </source>
</evidence>
<accession>A0A0A1GXU5</accession>
<protein>
    <submittedName>
        <fullName evidence="7">Putative ABC transport system ATP-binding protein</fullName>
    </submittedName>
</protein>
<comment type="similarity">
    <text evidence="1">Belongs to the ABC transporter superfamily.</text>
</comment>
<evidence type="ECO:0000313" key="8">
    <source>
        <dbReference type="Proteomes" id="UP000031620"/>
    </source>
</evidence>
<dbReference type="HOGENOM" id="CLU_000604_1_22_9"/>
<feature type="domain" description="ABC transporter" evidence="6">
    <location>
        <begin position="6"/>
        <end position="229"/>
    </location>
</feature>
<dbReference type="STRING" id="1291742.LOOC260_107460"/>
<name>A0A0A1GXU5_9LACO</name>
<dbReference type="Gene3D" id="3.40.50.300">
    <property type="entry name" value="P-loop containing nucleotide triphosphate hydrolases"/>
    <property type="match status" value="1"/>
</dbReference>
<evidence type="ECO:0000256" key="2">
    <source>
        <dbReference type="ARBA" id="ARBA00022448"/>
    </source>
</evidence>
<organism evidence="7 8">
    <name type="scientific">Paucilactobacillus hokkaidonensis JCM 18461</name>
    <dbReference type="NCBI Taxonomy" id="1291742"/>
    <lineage>
        <taxon>Bacteria</taxon>
        <taxon>Bacillati</taxon>
        <taxon>Bacillota</taxon>
        <taxon>Bacilli</taxon>
        <taxon>Lactobacillales</taxon>
        <taxon>Lactobacillaceae</taxon>
        <taxon>Paucilactobacillus</taxon>
    </lineage>
</organism>
<dbReference type="GO" id="GO:0006865">
    <property type="term" value="P:amino acid transport"/>
    <property type="evidence" value="ECO:0007669"/>
    <property type="project" value="UniProtKB-KW"/>
</dbReference>
<gene>
    <name evidence="7" type="ORF">LOOC260_107460</name>
</gene>
<dbReference type="PROSITE" id="PS00211">
    <property type="entry name" value="ABC_TRANSPORTER_1"/>
    <property type="match status" value="1"/>
</dbReference>
<dbReference type="PANTHER" id="PTHR42798:SF7">
    <property type="entry name" value="ALPHA-D-RIBOSE 1-METHYLPHOSPHONATE 5-TRIPHOSPHATE SYNTHASE SUBUNIT PHNL"/>
    <property type="match status" value="1"/>
</dbReference>
<dbReference type="SMART" id="SM00382">
    <property type="entry name" value="AAA"/>
    <property type="match status" value="1"/>
</dbReference>
<dbReference type="PROSITE" id="PS50893">
    <property type="entry name" value="ABC_TRANSPORTER_2"/>
    <property type="match status" value="1"/>
</dbReference>
<keyword evidence="2" id="KW-0813">Transport</keyword>